<dbReference type="InterPro" id="IPR035965">
    <property type="entry name" value="PAS-like_dom_sf"/>
</dbReference>
<protein>
    <submittedName>
        <fullName evidence="2">PAS domain-containing protein</fullName>
    </submittedName>
</protein>
<dbReference type="CDD" id="cd00130">
    <property type="entry name" value="PAS"/>
    <property type="match status" value="1"/>
</dbReference>
<dbReference type="Gene3D" id="3.30.450.20">
    <property type="entry name" value="PAS domain"/>
    <property type="match status" value="1"/>
</dbReference>
<reference evidence="2" key="2">
    <citation type="submission" date="2020-02" db="EMBL/GenBank/DDBJ databases">
        <title>Unexpected conservation and global transmission of agrobacterial virulence plasmids.</title>
        <authorList>
            <person name="Weisberg A.J."/>
            <person name="Davis E.W. II"/>
            <person name="Tabima J.R."/>
            <person name="Belcher M.S."/>
            <person name="Miller M."/>
            <person name="Kuo C.-H."/>
            <person name="Loper J.E."/>
            <person name="Grunwald N.J."/>
            <person name="Putnam M.L."/>
            <person name="Chang J.H."/>
        </authorList>
    </citation>
    <scope>NUCLEOTIDE SEQUENCE</scope>
    <source>
        <strain evidence="2">W2/73</strain>
        <plasmid evidence="2">pW2_73_1</plasmid>
    </source>
</reference>
<name>A0AAE7R8M7_9HYPH</name>
<keyword evidence="4" id="KW-1185">Reference proteome</keyword>
<dbReference type="Proteomes" id="UP000822331">
    <property type="component" value="Unassembled WGS sequence"/>
</dbReference>
<organism evidence="2 3">
    <name type="scientific">Agrobacterium rubi</name>
    <dbReference type="NCBI Taxonomy" id="28099"/>
    <lineage>
        <taxon>Bacteria</taxon>
        <taxon>Pseudomonadati</taxon>
        <taxon>Pseudomonadota</taxon>
        <taxon>Alphaproteobacteria</taxon>
        <taxon>Hyphomicrobiales</taxon>
        <taxon>Rhizobiaceae</taxon>
        <taxon>Rhizobium/Agrobacterium group</taxon>
        <taxon>Agrobacterium</taxon>
    </lineage>
</organism>
<dbReference type="AlphaFoldDB" id="A0AAE7R8M7"/>
<evidence type="ECO:0000313" key="3">
    <source>
        <dbReference type="Proteomes" id="UP000663912"/>
    </source>
</evidence>
<geneLocation type="plasmid" evidence="2 3">
    <name>pW2_73_1</name>
</geneLocation>
<dbReference type="KEGG" id="arui:G6M88_22890"/>
<proteinExistence type="predicted"/>
<dbReference type="Proteomes" id="UP000663912">
    <property type="component" value="Plasmid pW2_73_1"/>
</dbReference>
<evidence type="ECO:0000313" key="2">
    <source>
        <dbReference type="EMBL" id="QTG03316.1"/>
    </source>
</evidence>
<dbReference type="EMBL" id="CP049208">
    <property type="protein sequence ID" value="QTG03316.1"/>
    <property type="molecule type" value="Genomic_DNA"/>
</dbReference>
<accession>A0AAE7R8M7</accession>
<dbReference type="RefSeq" id="WP_141680763.1">
    <property type="nucleotide sequence ID" value="NZ_CP049208.1"/>
</dbReference>
<evidence type="ECO:0000313" key="4">
    <source>
        <dbReference type="Proteomes" id="UP000822331"/>
    </source>
</evidence>
<dbReference type="InterPro" id="IPR000014">
    <property type="entry name" value="PAS"/>
</dbReference>
<keyword evidence="2" id="KW-0614">Plasmid</keyword>
<evidence type="ECO:0000313" key="1">
    <source>
        <dbReference type="EMBL" id="NTF39852.1"/>
    </source>
</evidence>
<sequence>MNWSAILTIQKRPQYLGGFIYGSNRPVSSKGKWGSYMGLLSTRQKLYSVMDGGFYTWDIVENTFWADRRYAQIMNVDYGELDNGLPAESFLETVHPDDRAGVIERMKMTVIEKQPFEIAYRVKRGNTFALVNDFGQCMRSIDGYATLFTGIVFEDLGAKSTALASNSNHLDA</sequence>
<dbReference type="EMBL" id="JAAMCP010000017">
    <property type="protein sequence ID" value="NTF39852.1"/>
    <property type="molecule type" value="Genomic_DNA"/>
</dbReference>
<gene>
    <name evidence="1" type="ORF">G6L72_24515</name>
    <name evidence="2" type="ORF">G6M88_22890</name>
</gene>
<dbReference type="SUPFAM" id="SSF55785">
    <property type="entry name" value="PYP-like sensor domain (PAS domain)"/>
    <property type="match status" value="1"/>
</dbReference>
<reference evidence="1 4" key="1">
    <citation type="journal article" date="2020" name="Science">
        <title>Unexpected conservation and global transmission of agrobacterial virulence plasmids.</title>
        <authorList>
            <person name="Weisberg A.J."/>
            <person name="Davis E.W. 2nd"/>
            <person name="Tabima J."/>
            <person name="Belcher M.S."/>
            <person name="Miller M."/>
            <person name="Kuo C.H."/>
            <person name="Loper J.E."/>
            <person name="Grunwald N.J."/>
            <person name="Putnam M.L."/>
            <person name="Chang J.H."/>
        </authorList>
    </citation>
    <scope>NUCLEOTIDE SEQUENCE [LARGE SCALE GENOMIC DNA]</scope>
    <source>
        <strain evidence="1 4">A19/93</strain>
    </source>
</reference>